<gene>
    <name evidence="1" type="ORF">VITISV_041294</name>
</gene>
<name>A5BRN7_VITVI</name>
<evidence type="ECO:0000313" key="1">
    <source>
        <dbReference type="EMBL" id="CAN63766.1"/>
    </source>
</evidence>
<organism evidence="1">
    <name type="scientific">Vitis vinifera</name>
    <name type="common">Grape</name>
    <dbReference type="NCBI Taxonomy" id="29760"/>
    <lineage>
        <taxon>Eukaryota</taxon>
        <taxon>Viridiplantae</taxon>
        <taxon>Streptophyta</taxon>
        <taxon>Embryophyta</taxon>
        <taxon>Tracheophyta</taxon>
        <taxon>Spermatophyta</taxon>
        <taxon>Magnoliopsida</taxon>
        <taxon>eudicotyledons</taxon>
        <taxon>Gunneridae</taxon>
        <taxon>Pentapetalae</taxon>
        <taxon>rosids</taxon>
        <taxon>Vitales</taxon>
        <taxon>Vitaceae</taxon>
        <taxon>Viteae</taxon>
        <taxon>Vitis</taxon>
    </lineage>
</organism>
<dbReference type="EMBL" id="AM468582">
    <property type="protein sequence ID" value="CAN63766.1"/>
    <property type="molecule type" value="Genomic_DNA"/>
</dbReference>
<accession>A5BRN7</accession>
<protein>
    <submittedName>
        <fullName evidence="1">Uncharacterized protein</fullName>
    </submittedName>
</protein>
<reference evidence="1" key="1">
    <citation type="journal article" date="2007" name="PLoS ONE">
        <title>The first genome sequence of an elite grapevine cultivar (Pinot noir Vitis vinifera L.): coping with a highly heterozygous genome.</title>
        <authorList>
            <person name="Velasco R."/>
            <person name="Zharkikh A."/>
            <person name="Troggio M."/>
            <person name="Cartwright D.A."/>
            <person name="Cestaro A."/>
            <person name="Pruss D."/>
            <person name="Pindo M."/>
            <person name="FitzGerald L.M."/>
            <person name="Vezzulli S."/>
            <person name="Reid J."/>
            <person name="Malacarne G."/>
            <person name="Iliev D."/>
            <person name="Coppola G."/>
            <person name="Wardell B."/>
            <person name="Micheletti D."/>
            <person name="Macalma T."/>
            <person name="Facci M."/>
            <person name="Mitchell J.T."/>
            <person name="Perazzolli M."/>
            <person name="Eldredge G."/>
            <person name="Gatto P."/>
            <person name="Oyzerski R."/>
            <person name="Moretto M."/>
            <person name="Gutin N."/>
            <person name="Stefanini M."/>
            <person name="Chen Y."/>
            <person name="Segala C."/>
            <person name="Davenport C."/>
            <person name="Dematte L."/>
            <person name="Mraz A."/>
            <person name="Battilana J."/>
            <person name="Stormo K."/>
            <person name="Costa F."/>
            <person name="Tao Q."/>
            <person name="Si-Ammour A."/>
            <person name="Harkins T."/>
            <person name="Lackey A."/>
            <person name="Perbost C."/>
            <person name="Taillon B."/>
            <person name="Stella A."/>
            <person name="Solovyev V."/>
            <person name="Fawcett J.A."/>
            <person name="Sterck L."/>
            <person name="Vandepoele K."/>
            <person name="Grando S.M."/>
            <person name="Toppo S."/>
            <person name="Moser C."/>
            <person name="Lanchbury J."/>
            <person name="Bogden R."/>
            <person name="Skolnick M."/>
            <person name="Sgaramella V."/>
            <person name="Bhatnagar S.K."/>
            <person name="Fontana P."/>
            <person name="Gutin A."/>
            <person name="Van de Peer Y."/>
            <person name="Salamini F."/>
            <person name="Viola R."/>
        </authorList>
    </citation>
    <scope>NUCLEOTIDE SEQUENCE</scope>
</reference>
<dbReference type="AlphaFoldDB" id="A5BRN7"/>
<sequence length="158" mass="17624">MCRLQISGSTKDQFAGENKVCEISQTHKKGYEITSQQKADFAALGSWLSACGVQLPTCRKYRETSGGIPQHCAKWLRNHFAAKGFLFASPPCIPDLLMAKDFKALVLHVSELSIDLPRIPMAVAMAPFDSGFDPRQRRHLIRAQLVSQLIRVQLVLLD</sequence>
<proteinExistence type="predicted"/>